<reference evidence="5 6" key="1">
    <citation type="submission" date="2019-03" db="EMBL/GenBank/DDBJ databases">
        <title>Draft genome sequences of novel Actinobacteria.</title>
        <authorList>
            <person name="Sahin N."/>
            <person name="Ay H."/>
            <person name="Saygin H."/>
        </authorList>
    </citation>
    <scope>NUCLEOTIDE SEQUENCE [LARGE SCALE GENOMIC DNA]</scope>
    <source>
        <strain evidence="5 6">DSM 45941</strain>
    </source>
</reference>
<dbReference type="Gene3D" id="3.40.50.2000">
    <property type="entry name" value="Glycogen Phosphorylase B"/>
    <property type="match status" value="2"/>
</dbReference>
<sequence length="375" mass="41300">MVEATAPGCGAVTLYHTDGWRLKAPEDDVAAEEAHQRLLPDALRPAPTAGGASLLRVPILMRGRTFGSQAVEHARGLGWALGGEPIPAKVVHAHVGLRGGWTALENARPDARVFVTEHASYLHQVLEQPDSRDLYERVLDRCTGLFAVTDALREQLVEAFPAFAHKIDVISNPISFELTRDEPVTALRRWLYVGSFIERKGVGWVLEAFAKCRAEDPALTLTMIGDGKLAEQLEQRAAELQVEDAVTFLPPVTPDECTRLMREHDLLVHAARWETFGVSIIEAVAAGMPVLVTRCGGPERTLAGIEDAAGQMIDVTEDADSIIDGYRRLRDRFPRDLDLAEARRVLEERFGYGAVAKAHHRHWFPETDANGEGDT</sequence>
<dbReference type="PANTHER" id="PTHR12526">
    <property type="entry name" value="GLYCOSYLTRANSFERASE"/>
    <property type="match status" value="1"/>
</dbReference>
<comment type="caution">
    <text evidence="5">The sequence shown here is derived from an EMBL/GenBank/DDBJ whole genome shotgun (WGS) entry which is preliminary data.</text>
</comment>
<dbReference type="PANTHER" id="PTHR12526:SF630">
    <property type="entry name" value="GLYCOSYLTRANSFERASE"/>
    <property type="match status" value="1"/>
</dbReference>
<dbReference type="GO" id="GO:0016757">
    <property type="term" value="F:glycosyltransferase activity"/>
    <property type="evidence" value="ECO:0007669"/>
    <property type="project" value="UniProtKB-KW"/>
</dbReference>
<dbReference type="AlphaFoldDB" id="A0A4V2YTC1"/>
<proteinExistence type="predicted"/>
<dbReference type="Pfam" id="PF00534">
    <property type="entry name" value="Glycos_transf_1"/>
    <property type="match status" value="1"/>
</dbReference>
<dbReference type="InterPro" id="IPR001296">
    <property type="entry name" value="Glyco_trans_1"/>
</dbReference>
<dbReference type="SUPFAM" id="SSF53756">
    <property type="entry name" value="UDP-Glycosyltransferase/glycogen phosphorylase"/>
    <property type="match status" value="1"/>
</dbReference>
<protein>
    <submittedName>
        <fullName evidence="5">Glycosyltransferase</fullName>
    </submittedName>
</protein>
<evidence type="ECO:0000259" key="3">
    <source>
        <dbReference type="Pfam" id="PF00534"/>
    </source>
</evidence>
<dbReference type="Pfam" id="PF13439">
    <property type="entry name" value="Glyco_transf_4"/>
    <property type="match status" value="1"/>
</dbReference>
<keyword evidence="6" id="KW-1185">Reference proteome</keyword>
<evidence type="ECO:0000313" key="6">
    <source>
        <dbReference type="Proteomes" id="UP000295578"/>
    </source>
</evidence>
<gene>
    <name evidence="5" type="ORF">E1293_32025</name>
</gene>
<feature type="domain" description="Glycosyl transferase family 1" evidence="3">
    <location>
        <begin position="191"/>
        <end position="329"/>
    </location>
</feature>
<dbReference type="Proteomes" id="UP000295578">
    <property type="component" value="Unassembled WGS sequence"/>
</dbReference>
<keyword evidence="2 5" id="KW-0808">Transferase</keyword>
<evidence type="ECO:0000259" key="4">
    <source>
        <dbReference type="Pfam" id="PF13439"/>
    </source>
</evidence>
<organism evidence="5 6">
    <name type="scientific">Actinomadura darangshiensis</name>
    <dbReference type="NCBI Taxonomy" id="705336"/>
    <lineage>
        <taxon>Bacteria</taxon>
        <taxon>Bacillati</taxon>
        <taxon>Actinomycetota</taxon>
        <taxon>Actinomycetes</taxon>
        <taxon>Streptosporangiales</taxon>
        <taxon>Thermomonosporaceae</taxon>
        <taxon>Actinomadura</taxon>
    </lineage>
</organism>
<dbReference type="InterPro" id="IPR028098">
    <property type="entry name" value="Glyco_trans_4-like_N"/>
</dbReference>
<name>A0A4V2YTC1_9ACTN</name>
<accession>A0A4V2YTC1</accession>
<keyword evidence="1" id="KW-0328">Glycosyltransferase</keyword>
<evidence type="ECO:0000313" key="5">
    <source>
        <dbReference type="EMBL" id="TDD73217.1"/>
    </source>
</evidence>
<dbReference type="OrthoDB" id="9765330at2"/>
<dbReference type="EMBL" id="SMKY01000197">
    <property type="protein sequence ID" value="TDD73217.1"/>
    <property type="molecule type" value="Genomic_DNA"/>
</dbReference>
<feature type="domain" description="Glycosyltransferase subfamily 4-like N-terminal" evidence="4">
    <location>
        <begin position="87"/>
        <end position="175"/>
    </location>
</feature>
<evidence type="ECO:0000256" key="2">
    <source>
        <dbReference type="ARBA" id="ARBA00022679"/>
    </source>
</evidence>
<evidence type="ECO:0000256" key="1">
    <source>
        <dbReference type="ARBA" id="ARBA00022676"/>
    </source>
</evidence>